<dbReference type="InterPro" id="IPR011990">
    <property type="entry name" value="TPR-like_helical_dom_sf"/>
</dbReference>
<protein>
    <recommendedName>
        <fullName evidence="7">Tetratricopeptide repeat protein</fullName>
    </recommendedName>
</protein>
<keyword evidence="4" id="KW-0175">Coiled coil</keyword>
<proteinExistence type="predicted"/>
<dbReference type="PANTHER" id="PTHR45641">
    <property type="entry name" value="TETRATRICOPEPTIDE REPEAT PROTEIN (AFU_ORTHOLOGUE AFUA_6G03870)"/>
    <property type="match status" value="1"/>
</dbReference>
<dbReference type="InterPro" id="IPR019734">
    <property type="entry name" value="TPR_rpt"/>
</dbReference>
<dbReference type="AlphaFoldDB" id="A0A8J8T3F1"/>
<reference evidence="5" key="1">
    <citation type="submission" date="2019-06" db="EMBL/GenBank/DDBJ databases">
        <authorList>
            <person name="Zheng W."/>
        </authorList>
    </citation>
    <scope>NUCLEOTIDE SEQUENCE</scope>
    <source>
        <strain evidence="5">QDHG01</strain>
    </source>
</reference>
<evidence type="ECO:0000313" key="5">
    <source>
        <dbReference type="EMBL" id="TNV80882.1"/>
    </source>
</evidence>
<comment type="caution">
    <text evidence="5">The sequence shown here is derived from an EMBL/GenBank/DDBJ whole genome shotgun (WGS) entry which is preliminary data.</text>
</comment>
<evidence type="ECO:0000256" key="3">
    <source>
        <dbReference type="PROSITE-ProRule" id="PRU00339"/>
    </source>
</evidence>
<dbReference type="SMART" id="SM00028">
    <property type="entry name" value="TPR"/>
    <property type="match status" value="5"/>
</dbReference>
<gene>
    <name evidence="5" type="ORF">FGO68_gene14091</name>
</gene>
<accession>A0A8J8T3F1</accession>
<feature type="repeat" description="TPR" evidence="3">
    <location>
        <begin position="94"/>
        <end position="127"/>
    </location>
</feature>
<dbReference type="PANTHER" id="PTHR45641:SF19">
    <property type="entry name" value="NEPHROCYSTIN-3"/>
    <property type="match status" value="1"/>
</dbReference>
<name>A0A8J8T3F1_HALGN</name>
<organism evidence="5 6">
    <name type="scientific">Halteria grandinella</name>
    <dbReference type="NCBI Taxonomy" id="5974"/>
    <lineage>
        <taxon>Eukaryota</taxon>
        <taxon>Sar</taxon>
        <taxon>Alveolata</taxon>
        <taxon>Ciliophora</taxon>
        <taxon>Intramacronucleata</taxon>
        <taxon>Spirotrichea</taxon>
        <taxon>Stichotrichia</taxon>
        <taxon>Sporadotrichida</taxon>
        <taxon>Halteriidae</taxon>
        <taxon>Halteria</taxon>
    </lineage>
</organism>
<dbReference type="OrthoDB" id="2148418at2759"/>
<evidence type="ECO:0000256" key="1">
    <source>
        <dbReference type="ARBA" id="ARBA00022737"/>
    </source>
</evidence>
<evidence type="ECO:0008006" key="7">
    <source>
        <dbReference type="Google" id="ProtNLM"/>
    </source>
</evidence>
<keyword evidence="1" id="KW-0677">Repeat</keyword>
<sequence>MEIIQKIQRLEDIIQKLQAKGSNEEALEKLEKLLTLKQGNFGTHSQEYTKTAVQISNVCNILSINLVKQQQFQRALELLKKSEELCENNDQGKAMTFNNFACYYRKLGKLRTALQYLEKALDLEQSIPQSQQLNNTLMAVTSSRADTHLNICAVLSQLGRHDLAYHHAQNAIIIVQQNLLKAFLPKRDKQGEGGADDHQSNQNDIEKTFKDRIAVLAIAYHNLAVEQEFLKMYQEALDSYEQARDFAKRYLGDNDGITVNLNSVYARAKNDIDQHLEKTKEKEKRREQQNVERQKMLQTNYQPSHSPTPQPVRPISQQTAVSGFARRINHRGSSPMKAQAGLESYIMAASQIPATTQGSPTHNASALPLTKSALLGVAKNHQRAKSSQFNRRPMRTPPLEYLGSEAAQHLYNQPTNLQINAPQFSQTTTNKKPRRLVPKINVAKNPTQIHLDQTMGEATSFNTTAAGLDNTGGVGGILSSTVGDPQIKLYRLQNERAFYSAANSSPRQFIKTPTGAPGHQQIPANIAAQSVQQSQQQSQ</sequence>
<dbReference type="Pfam" id="PF13424">
    <property type="entry name" value="TPR_12"/>
    <property type="match status" value="1"/>
</dbReference>
<dbReference type="EMBL" id="RRYP01006902">
    <property type="protein sequence ID" value="TNV80882.1"/>
    <property type="molecule type" value="Genomic_DNA"/>
</dbReference>
<dbReference type="Gene3D" id="1.25.40.10">
    <property type="entry name" value="Tetratricopeptide repeat domain"/>
    <property type="match status" value="2"/>
</dbReference>
<evidence type="ECO:0000256" key="2">
    <source>
        <dbReference type="ARBA" id="ARBA00022803"/>
    </source>
</evidence>
<keyword evidence="6" id="KW-1185">Reference proteome</keyword>
<keyword evidence="2 3" id="KW-0802">TPR repeat</keyword>
<dbReference type="PROSITE" id="PS50005">
    <property type="entry name" value="TPR"/>
    <property type="match status" value="1"/>
</dbReference>
<dbReference type="SUPFAM" id="SSF48452">
    <property type="entry name" value="TPR-like"/>
    <property type="match status" value="1"/>
</dbReference>
<evidence type="ECO:0000313" key="6">
    <source>
        <dbReference type="Proteomes" id="UP000785679"/>
    </source>
</evidence>
<dbReference type="Proteomes" id="UP000785679">
    <property type="component" value="Unassembled WGS sequence"/>
</dbReference>
<feature type="coiled-coil region" evidence="4">
    <location>
        <begin position="265"/>
        <end position="292"/>
    </location>
</feature>
<evidence type="ECO:0000256" key="4">
    <source>
        <dbReference type="SAM" id="Coils"/>
    </source>
</evidence>